<evidence type="ECO:0000256" key="1">
    <source>
        <dbReference type="ARBA" id="ARBA00022801"/>
    </source>
</evidence>
<dbReference type="RefSeq" id="WP_054746604.1">
    <property type="nucleotide sequence ID" value="NZ_BKAM01000001.1"/>
</dbReference>
<dbReference type="PANTHER" id="PTHR30404">
    <property type="entry name" value="N-ACETYLMURAMOYL-L-ALANINE AMIDASE"/>
    <property type="match status" value="1"/>
</dbReference>
<organism evidence="5 6">
    <name type="scientific">Lentilactobacillus rapi</name>
    <dbReference type="NCBI Taxonomy" id="481723"/>
    <lineage>
        <taxon>Bacteria</taxon>
        <taxon>Bacillati</taxon>
        <taxon>Bacillota</taxon>
        <taxon>Bacilli</taxon>
        <taxon>Lactobacillales</taxon>
        <taxon>Lactobacillaceae</taxon>
        <taxon>Lentilactobacillus</taxon>
    </lineage>
</organism>
<feature type="transmembrane region" description="Helical" evidence="3">
    <location>
        <begin position="9"/>
        <end position="29"/>
    </location>
</feature>
<dbReference type="Gene3D" id="3.40.630.40">
    <property type="entry name" value="Zn-dependent exopeptidases"/>
    <property type="match status" value="1"/>
</dbReference>
<evidence type="ECO:0000313" key="6">
    <source>
        <dbReference type="Proteomes" id="UP000321569"/>
    </source>
</evidence>
<dbReference type="InterPro" id="IPR003646">
    <property type="entry name" value="SH3-like_bac-type"/>
</dbReference>
<dbReference type="SMART" id="SM00646">
    <property type="entry name" value="Ami_3"/>
    <property type="match status" value="1"/>
</dbReference>
<keyword evidence="3" id="KW-1133">Transmembrane helix</keyword>
<dbReference type="Pfam" id="PF08239">
    <property type="entry name" value="SH3_3"/>
    <property type="match status" value="1"/>
</dbReference>
<accession>A0A512PJH7</accession>
<dbReference type="InterPro" id="IPR002508">
    <property type="entry name" value="MurNAc-LAA_cat"/>
</dbReference>
<dbReference type="CDD" id="cd02696">
    <property type="entry name" value="MurNAc-LAA"/>
    <property type="match status" value="1"/>
</dbReference>
<keyword evidence="3" id="KW-0472">Membrane</keyword>
<keyword evidence="2" id="KW-0961">Cell wall biogenesis/degradation</keyword>
<evidence type="ECO:0000256" key="3">
    <source>
        <dbReference type="SAM" id="Phobius"/>
    </source>
</evidence>
<protein>
    <submittedName>
        <fullName evidence="5">Putative cell wall amidase lytH</fullName>
    </submittedName>
</protein>
<dbReference type="STRING" id="1423795.FD12_GL000429"/>
<dbReference type="SUPFAM" id="SSF53187">
    <property type="entry name" value="Zn-dependent exopeptidases"/>
    <property type="match status" value="1"/>
</dbReference>
<dbReference type="PROSITE" id="PS51781">
    <property type="entry name" value="SH3B"/>
    <property type="match status" value="1"/>
</dbReference>
<dbReference type="Gene3D" id="2.30.30.40">
    <property type="entry name" value="SH3 Domains"/>
    <property type="match status" value="1"/>
</dbReference>
<gene>
    <name evidence="5" type="primary">lytH</name>
    <name evidence="5" type="ORF">LRA02_02220</name>
</gene>
<evidence type="ECO:0000313" key="5">
    <source>
        <dbReference type="EMBL" id="GEP71354.1"/>
    </source>
</evidence>
<reference evidence="5 6" key="1">
    <citation type="submission" date="2019-07" db="EMBL/GenBank/DDBJ databases">
        <title>Whole genome shotgun sequence of Lactobacillus rapi NBRC 109618.</title>
        <authorList>
            <person name="Hosoyama A."/>
            <person name="Uohara A."/>
            <person name="Ohji S."/>
            <person name="Ichikawa N."/>
        </authorList>
    </citation>
    <scope>NUCLEOTIDE SEQUENCE [LARGE SCALE GENOMIC DNA]</scope>
    <source>
        <strain evidence="5 6">NBRC 109618</strain>
    </source>
</reference>
<dbReference type="GO" id="GO:0030288">
    <property type="term" value="C:outer membrane-bounded periplasmic space"/>
    <property type="evidence" value="ECO:0007669"/>
    <property type="project" value="TreeGrafter"/>
</dbReference>
<dbReference type="EMBL" id="BKAM01000001">
    <property type="protein sequence ID" value="GEP71354.1"/>
    <property type="molecule type" value="Genomic_DNA"/>
</dbReference>
<dbReference type="Proteomes" id="UP000321569">
    <property type="component" value="Unassembled WGS sequence"/>
</dbReference>
<evidence type="ECO:0000259" key="4">
    <source>
        <dbReference type="PROSITE" id="PS51781"/>
    </source>
</evidence>
<dbReference type="GO" id="GO:0009253">
    <property type="term" value="P:peptidoglycan catabolic process"/>
    <property type="evidence" value="ECO:0007669"/>
    <property type="project" value="InterPro"/>
</dbReference>
<dbReference type="InterPro" id="IPR050695">
    <property type="entry name" value="N-acetylmuramoyl_amidase_3"/>
</dbReference>
<sequence>MKTIKENKNWIITTAAIVITFLILLLALYSNSVTVKVNQLNIRSGPAVTYSVKAKVKQGQRLQVISRKDDWLKVIYNHKIIGWVASWLVTNPDIKNVTKLSEATVVIDPGHGGDDTGALSATGQPEKRYTLDVAKLVAQKLRARGTKVIMTRDSDKTVPLYSRPRTAINASANAFISFHFDSSDADNTASGYTCYYYHNGQSKDLAKAVNTQMQALPLRSRGVDFGNYLVIRDNSVPAILIEGGYINTNKDFKLIESKSYQEAYADDVVSGLANYFKNHNH</sequence>
<dbReference type="SMART" id="SM00287">
    <property type="entry name" value="SH3b"/>
    <property type="match status" value="1"/>
</dbReference>
<proteinExistence type="predicted"/>
<keyword evidence="1" id="KW-0378">Hydrolase</keyword>
<feature type="domain" description="SH3b" evidence="4">
    <location>
        <begin position="30"/>
        <end position="93"/>
    </location>
</feature>
<dbReference type="Pfam" id="PF01520">
    <property type="entry name" value="Amidase_3"/>
    <property type="match status" value="1"/>
</dbReference>
<name>A0A512PJH7_9LACO</name>
<dbReference type="PANTHER" id="PTHR30404:SF7">
    <property type="entry name" value="CELL WALL AMIDASE LYTH-RELATED"/>
    <property type="match status" value="1"/>
</dbReference>
<dbReference type="GO" id="GO:0071555">
    <property type="term" value="P:cell wall organization"/>
    <property type="evidence" value="ECO:0007669"/>
    <property type="project" value="UniProtKB-KW"/>
</dbReference>
<dbReference type="AlphaFoldDB" id="A0A512PJH7"/>
<keyword evidence="3" id="KW-0812">Transmembrane</keyword>
<dbReference type="GO" id="GO:0008745">
    <property type="term" value="F:N-acetylmuramoyl-L-alanine amidase activity"/>
    <property type="evidence" value="ECO:0007669"/>
    <property type="project" value="InterPro"/>
</dbReference>
<comment type="caution">
    <text evidence="5">The sequence shown here is derived from an EMBL/GenBank/DDBJ whole genome shotgun (WGS) entry which is preliminary data.</text>
</comment>
<evidence type="ECO:0000256" key="2">
    <source>
        <dbReference type="ARBA" id="ARBA00023316"/>
    </source>
</evidence>
<dbReference type="OrthoDB" id="9806267at2"/>